<dbReference type="PROSITE" id="PS50011">
    <property type="entry name" value="PROTEIN_KINASE_DOM"/>
    <property type="match status" value="1"/>
</dbReference>
<dbReference type="Gene3D" id="3.30.200.20">
    <property type="entry name" value="Phosphorylase Kinase, domain 1"/>
    <property type="match status" value="2"/>
</dbReference>
<protein>
    <submittedName>
        <fullName evidence="9">Protein kinase, putative</fullName>
    </submittedName>
</protein>
<dbReference type="CDD" id="cd07834">
    <property type="entry name" value="STKc_MAPK"/>
    <property type="match status" value="1"/>
</dbReference>
<feature type="domain" description="Protein kinase" evidence="8">
    <location>
        <begin position="29"/>
        <end position="356"/>
    </location>
</feature>
<organism evidence="9 10">
    <name type="scientific">Bodo saltans</name>
    <name type="common">Flagellated protozoan</name>
    <dbReference type="NCBI Taxonomy" id="75058"/>
    <lineage>
        <taxon>Eukaryota</taxon>
        <taxon>Discoba</taxon>
        <taxon>Euglenozoa</taxon>
        <taxon>Kinetoplastea</taxon>
        <taxon>Metakinetoplastina</taxon>
        <taxon>Eubodonida</taxon>
        <taxon>Bodonidae</taxon>
        <taxon>Bodo</taxon>
    </lineage>
</organism>
<dbReference type="EMBL" id="CYKH01000062">
    <property type="protein sequence ID" value="CUE67569.1"/>
    <property type="molecule type" value="Genomic_DNA"/>
</dbReference>
<evidence type="ECO:0000256" key="3">
    <source>
        <dbReference type="ARBA" id="ARBA00022741"/>
    </source>
</evidence>
<dbReference type="InterPro" id="IPR011009">
    <property type="entry name" value="Kinase-like_dom_sf"/>
</dbReference>
<dbReference type="PROSITE" id="PS00107">
    <property type="entry name" value="PROTEIN_KINASE_ATP"/>
    <property type="match status" value="1"/>
</dbReference>
<evidence type="ECO:0000259" key="8">
    <source>
        <dbReference type="PROSITE" id="PS50011"/>
    </source>
</evidence>
<evidence type="ECO:0000313" key="9">
    <source>
        <dbReference type="EMBL" id="CUE67569.1"/>
    </source>
</evidence>
<dbReference type="OrthoDB" id="192887at2759"/>
<keyword evidence="3 6" id="KW-0547">Nucleotide-binding</keyword>
<keyword evidence="10" id="KW-1185">Reference proteome</keyword>
<dbReference type="InterPro" id="IPR000719">
    <property type="entry name" value="Prot_kinase_dom"/>
</dbReference>
<dbReference type="PANTHER" id="PTHR24055">
    <property type="entry name" value="MITOGEN-ACTIVATED PROTEIN KINASE"/>
    <property type="match status" value="1"/>
</dbReference>
<sequence>MEIGPPIRLSAERDLYTVIKTSFEVPNYYQVLQPVGYGAYGFVVSAIDRRDGKKVAIKKNSRVFRDLLDCKRIVREVFVLLHLEHENVLHIRDVYLPTVEVVAAPPQAANSAVATTPLIKPTTAFRDVYMVSDLMDTSLYHVIRSSGQQSTAAHGNNSEHHSTSLDPTHFKFFAYQILRGLKYVHSAGVIHRDLKPANLLANMNCDLQICDFGLARQFTTNTVMTDYVVTRYYRPPEVLLMCNTYSCAVDTWSVGCIVAEMMTKTTLFKGKDYIQQLDLILNALRPTKEELDFVDSPQVVEHILQRVEALEAGWGPKQPLLPSITDPLARDFISKILVFHPARRATVEELLAHPYLELLHEPTDEPTCAVPFRWEYEGREMSEGLLRSELRRAADIFLAKNRQAPKSGTPPPQRGPPTRNS</sequence>
<dbReference type="FunFam" id="1.10.510.10:FF:000624">
    <property type="entry name" value="Mitogen-activated protein kinase"/>
    <property type="match status" value="1"/>
</dbReference>
<dbReference type="VEuPathDB" id="TriTrypDB:BSAL_51420"/>
<feature type="region of interest" description="Disordered" evidence="7">
    <location>
        <begin position="398"/>
        <end position="421"/>
    </location>
</feature>
<feature type="binding site" evidence="6">
    <location>
        <position position="59"/>
    </location>
    <ligand>
        <name>ATP</name>
        <dbReference type="ChEBI" id="CHEBI:30616"/>
    </ligand>
</feature>
<evidence type="ECO:0000313" key="10">
    <source>
        <dbReference type="Proteomes" id="UP000051952"/>
    </source>
</evidence>
<dbReference type="OMA" id="CYFLYQM"/>
<dbReference type="GO" id="GO:0005524">
    <property type="term" value="F:ATP binding"/>
    <property type="evidence" value="ECO:0007669"/>
    <property type="project" value="UniProtKB-UniRule"/>
</dbReference>
<keyword evidence="2" id="KW-0808">Transferase</keyword>
<proteinExistence type="predicted"/>
<dbReference type="FunFam" id="3.30.200.20:FF:000046">
    <property type="entry name" value="Mitogen-activated protein kinase"/>
    <property type="match status" value="1"/>
</dbReference>
<dbReference type="SMART" id="SM00220">
    <property type="entry name" value="S_TKc"/>
    <property type="match status" value="1"/>
</dbReference>
<dbReference type="Proteomes" id="UP000051952">
    <property type="component" value="Unassembled WGS sequence"/>
</dbReference>
<evidence type="ECO:0000256" key="7">
    <source>
        <dbReference type="SAM" id="MobiDB-lite"/>
    </source>
</evidence>
<dbReference type="AlphaFoldDB" id="A0A0S4ILC2"/>
<evidence type="ECO:0000256" key="6">
    <source>
        <dbReference type="PROSITE-ProRule" id="PRU10141"/>
    </source>
</evidence>
<gene>
    <name evidence="9" type="ORF">BSAL_51420</name>
</gene>
<keyword evidence="1" id="KW-0723">Serine/threonine-protein kinase</keyword>
<evidence type="ECO:0000256" key="1">
    <source>
        <dbReference type="ARBA" id="ARBA00022527"/>
    </source>
</evidence>
<dbReference type="SUPFAM" id="SSF56112">
    <property type="entry name" value="Protein kinase-like (PK-like)"/>
    <property type="match status" value="1"/>
</dbReference>
<keyword evidence="5 6" id="KW-0067">ATP-binding</keyword>
<dbReference type="Pfam" id="PF00069">
    <property type="entry name" value="Pkinase"/>
    <property type="match status" value="1"/>
</dbReference>
<evidence type="ECO:0000256" key="4">
    <source>
        <dbReference type="ARBA" id="ARBA00022777"/>
    </source>
</evidence>
<keyword evidence="4 9" id="KW-0418">Kinase</keyword>
<reference evidence="10" key="1">
    <citation type="submission" date="2015-09" db="EMBL/GenBank/DDBJ databases">
        <authorList>
            <consortium name="Pathogen Informatics"/>
        </authorList>
    </citation>
    <scope>NUCLEOTIDE SEQUENCE [LARGE SCALE GENOMIC DNA]</scope>
    <source>
        <strain evidence="10">Lake Konstanz</strain>
    </source>
</reference>
<name>A0A0S4ILC2_BODSA</name>
<accession>A0A0S4ILC2</accession>
<evidence type="ECO:0000256" key="5">
    <source>
        <dbReference type="ARBA" id="ARBA00022840"/>
    </source>
</evidence>
<dbReference type="GO" id="GO:0004674">
    <property type="term" value="F:protein serine/threonine kinase activity"/>
    <property type="evidence" value="ECO:0007669"/>
    <property type="project" value="UniProtKB-KW"/>
</dbReference>
<evidence type="ECO:0000256" key="2">
    <source>
        <dbReference type="ARBA" id="ARBA00022679"/>
    </source>
</evidence>
<dbReference type="InterPro" id="IPR017441">
    <property type="entry name" value="Protein_kinase_ATP_BS"/>
</dbReference>
<dbReference type="InterPro" id="IPR050117">
    <property type="entry name" value="MAPK"/>
</dbReference>
<dbReference type="Gene3D" id="1.10.510.10">
    <property type="entry name" value="Transferase(Phosphotransferase) domain 1"/>
    <property type="match status" value="1"/>
</dbReference>